<dbReference type="RefSeq" id="WP_052635929.1">
    <property type="nucleotide sequence ID" value="NZ_FSRH01000013.1"/>
</dbReference>
<accession>A0A069RH90</accession>
<dbReference type="NCBIfam" id="NF046065">
    <property type="entry name" value="MtxRegRemB"/>
    <property type="match status" value="1"/>
</dbReference>
<dbReference type="STRING" id="1121324.CLIT_4c02240"/>
<evidence type="ECO:0000313" key="2">
    <source>
        <dbReference type="Proteomes" id="UP000027946"/>
    </source>
</evidence>
<dbReference type="Pfam" id="PF04025">
    <property type="entry name" value="RemA-like"/>
    <property type="match status" value="1"/>
</dbReference>
<protein>
    <recommendedName>
        <fullName evidence="3">DUF370 domain-containing protein</fullName>
    </recommendedName>
</protein>
<evidence type="ECO:0008006" key="3">
    <source>
        <dbReference type="Google" id="ProtNLM"/>
    </source>
</evidence>
<gene>
    <name evidence="1" type="ORF">CLIT_4c02240</name>
</gene>
<proteinExistence type="predicted"/>
<dbReference type="Proteomes" id="UP000027946">
    <property type="component" value="Unassembled WGS sequence"/>
</dbReference>
<dbReference type="InterPro" id="IPR007169">
    <property type="entry name" value="RemA-like"/>
</dbReference>
<dbReference type="EMBL" id="JJMM01000004">
    <property type="protein sequence ID" value="KDR96386.1"/>
    <property type="molecule type" value="Genomic_DNA"/>
</dbReference>
<keyword evidence="2" id="KW-1185">Reference proteome</keyword>
<organism evidence="1 2">
    <name type="scientific">Peptoclostridium litorale DSM 5388</name>
    <dbReference type="NCBI Taxonomy" id="1121324"/>
    <lineage>
        <taxon>Bacteria</taxon>
        <taxon>Bacillati</taxon>
        <taxon>Bacillota</taxon>
        <taxon>Clostridia</taxon>
        <taxon>Peptostreptococcales</taxon>
        <taxon>Peptoclostridiaceae</taxon>
        <taxon>Peptoclostridium</taxon>
    </lineage>
</organism>
<dbReference type="OrthoDB" id="9811390at2"/>
<name>A0A069RH90_PEPLI</name>
<dbReference type="AlphaFoldDB" id="A0A069RH90"/>
<sequence length="97" mass="11331">MFFHLGENYYIDANEILMIMDMKSALTSKISRDFIEKIKKEKGIKSICGEKPKSIIITREKSPDGYDIKAYYSSISSNTLLKRSYQYDFSSFEMEVM</sequence>
<comment type="caution">
    <text evidence="1">The sequence shown here is derived from an EMBL/GenBank/DDBJ whole genome shotgun (WGS) entry which is preliminary data.</text>
</comment>
<reference evidence="1 2" key="1">
    <citation type="submission" date="2014-03" db="EMBL/GenBank/DDBJ databases">
        <title>Genome sequence of Clostridium litorale W6, DSM 5388.</title>
        <authorList>
            <person name="Poehlein A."/>
            <person name="Jagirdar A."/>
            <person name="Khonsari B."/>
            <person name="Chibani C.M."/>
            <person name="Gutierrez Gutierrez D.A."/>
            <person name="Davydova E."/>
            <person name="Alghaithi H.S."/>
            <person name="Nair K.P."/>
            <person name="Dhamotharan K."/>
            <person name="Chandran L."/>
            <person name="G W."/>
            <person name="Daniel R."/>
        </authorList>
    </citation>
    <scope>NUCLEOTIDE SEQUENCE [LARGE SCALE GENOMIC DNA]</scope>
    <source>
        <strain evidence="1 2">W6</strain>
    </source>
</reference>
<evidence type="ECO:0000313" key="1">
    <source>
        <dbReference type="EMBL" id="KDR96386.1"/>
    </source>
</evidence>